<feature type="compositionally biased region" description="Low complexity" evidence="1">
    <location>
        <begin position="11"/>
        <end position="27"/>
    </location>
</feature>
<feature type="region of interest" description="Disordered" evidence="1">
    <location>
        <begin position="1"/>
        <end position="112"/>
    </location>
</feature>
<evidence type="ECO:0000313" key="2">
    <source>
        <dbReference type="EMBL" id="KAH9001250.1"/>
    </source>
</evidence>
<sequence>MSQSTNDVSRKPSGSSSLSGAHSPMGSPSNAPSQRRVTSTNTFGAGIGTPSTLTNSTLSSGWQVWGGTAPSPQRNVSASSAPDSLSSQSEMPFRPNMTEGWRPSNGTWADDDSAEFQLGRPRQVSVAQGVTFSSPRTDDQPLGGSKPGFSPQRFDVNLNKESATTPRYSSPQPTTFSASPFSSQQVAQSHPMAYDPSHSPSVVDNLALGIRGMVVEDDASLSQQTPTYRNGNHVSAVVPSALPHIRAAPLQPRGPYTAFPPPEYASYYPGTPTGQCHRRLLYHFLITSVRPVLVRTLPRHPKCSTGKLVSTGGSVFSIM</sequence>
<gene>
    <name evidence="2" type="ORF">EDB92DRAFT_36227</name>
</gene>
<feature type="compositionally biased region" description="Polar residues" evidence="1">
    <location>
        <begin position="28"/>
        <end position="43"/>
    </location>
</feature>
<dbReference type="EMBL" id="JAKELL010000001">
    <property type="protein sequence ID" value="KAH9001250.1"/>
    <property type="molecule type" value="Genomic_DNA"/>
</dbReference>
<evidence type="ECO:0000256" key="1">
    <source>
        <dbReference type="SAM" id="MobiDB-lite"/>
    </source>
</evidence>
<feature type="compositionally biased region" description="Polar residues" evidence="1">
    <location>
        <begin position="126"/>
        <end position="135"/>
    </location>
</feature>
<accession>A0AAD4LUD9</accession>
<comment type="caution">
    <text evidence="2">The sequence shown here is derived from an EMBL/GenBank/DDBJ whole genome shotgun (WGS) entry which is preliminary data.</text>
</comment>
<feature type="compositionally biased region" description="Low complexity" evidence="1">
    <location>
        <begin position="49"/>
        <end position="60"/>
    </location>
</feature>
<proteinExistence type="predicted"/>
<feature type="compositionally biased region" description="Low complexity" evidence="1">
    <location>
        <begin position="77"/>
        <end position="89"/>
    </location>
</feature>
<evidence type="ECO:0000313" key="3">
    <source>
        <dbReference type="Proteomes" id="UP001201163"/>
    </source>
</evidence>
<reference evidence="2" key="1">
    <citation type="submission" date="2022-01" db="EMBL/GenBank/DDBJ databases">
        <title>Comparative genomics reveals a dynamic genome evolution in the ectomycorrhizal milk-cap (Lactarius) mushrooms.</title>
        <authorList>
            <consortium name="DOE Joint Genome Institute"/>
            <person name="Lebreton A."/>
            <person name="Tang N."/>
            <person name="Kuo A."/>
            <person name="LaButti K."/>
            <person name="Drula E."/>
            <person name="Barry K."/>
            <person name="Clum A."/>
            <person name="Lipzen A."/>
            <person name="Mousain D."/>
            <person name="Ng V."/>
            <person name="Wang R."/>
            <person name="Wang X."/>
            <person name="Dai Y."/>
            <person name="Henrissat B."/>
            <person name="Grigoriev I.V."/>
            <person name="Guerin-Laguette A."/>
            <person name="Yu F."/>
            <person name="Martin F.M."/>
        </authorList>
    </citation>
    <scope>NUCLEOTIDE SEQUENCE</scope>
    <source>
        <strain evidence="2">QP</strain>
    </source>
</reference>
<keyword evidence="3" id="KW-1185">Reference proteome</keyword>
<feature type="region of interest" description="Disordered" evidence="1">
    <location>
        <begin position="126"/>
        <end position="154"/>
    </location>
</feature>
<protein>
    <submittedName>
        <fullName evidence="2">Uncharacterized protein</fullName>
    </submittedName>
</protein>
<dbReference type="Proteomes" id="UP001201163">
    <property type="component" value="Unassembled WGS sequence"/>
</dbReference>
<name>A0AAD4LUD9_9AGAM</name>
<dbReference type="AlphaFoldDB" id="A0AAD4LUD9"/>
<organism evidence="2 3">
    <name type="scientific">Lactarius akahatsu</name>
    <dbReference type="NCBI Taxonomy" id="416441"/>
    <lineage>
        <taxon>Eukaryota</taxon>
        <taxon>Fungi</taxon>
        <taxon>Dikarya</taxon>
        <taxon>Basidiomycota</taxon>
        <taxon>Agaricomycotina</taxon>
        <taxon>Agaricomycetes</taxon>
        <taxon>Russulales</taxon>
        <taxon>Russulaceae</taxon>
        <taxon>Lactarius</taxon>
    </lineage>
</organism>